<reference evidence="2" key="1">
    <citation type="submission" date="2019-12" db="EMBL/GenBank/DDBJ databases">
        <authorList>
            <person name="Scholes J."/>
        </authorList>
    </citation>
    <scope>NUCLEOTIDE SEQUENCE</scope>
</reference>
<dbReference type="InterPro" id="IPR017451">
    <property type="entry name" value="F-box-assoc_interact_dom"/>
</dbReference>
<evidence type="ECO:0000313" key="2">
    <source>
        <dbReference type="EMBL" id="CAA0825224.1"/>
    </source>
</evidence>
<organism evidence="2 3">
    <name type="scientific">Striga hermonthica</name>
    <name type="common">Purple witchweed</name>
    <name type="synonym">Buchnera hermonthica</name>
    <dbReference type="NCBI Taxonomy" id="68872"/>
    <lineage>
        <taxon>Eukaryota</taxon>
        <taxon>Viridiplantae</taxon>
        <taxon>Streptophyta</taxon>
        <taxon>Embryophyta</taxon>
        <taxon>Tracheophyta</taxon>
        <taxon>Spermatophyta</taxon>
        <taxon>Magnoliopsida</taxon>
        <taxon>eudicotyledons</taxon>
        <taxon>Gunneridae</taxon>
        <taxon>Pentapetalae</taxon>
        <taxon>asterids</taxon>
        <taxon>lamiids</taxon>
        <taxon>Lamiales</taxon>
        <taxon>Orobanchaceae</taxon>
        <taxon>Buchnereae</taxon>
        <taxon>Striga</taxon>
    </lineage>
</organism>
<dbReference type="InterPro" id="IPR055290">
    <property type="entry name" value="At3g26010-like"/>
</dbReference>
<dbReference type="PROSITE" id="PS50181">
    <property type="entry name" value="FBOX"/>
    <property type="match status" value="1"/>
</dbReference>
<dbReference type="InterPro" id="IPR056592">
    <property type="entry name" value="Beta-prop_At3g26010-like"/>
</dbReference>
<feature type="domain" description="F-box" evidence="1">
    <location>
        <begin position="11"/>
        <end position="60"/>
    </location>
</feature>
<dbReference type="SMART" id="SM00256">
    <property type="entry name" value="FBOX"/>
    <property type="match status" value="1"/>
</dbReference>
<proteinExistence type="predicted"/>
<gene>
    <name evidence="2" type="ORF">SHERM_22008</name>
</gene>
<dbReference type="Proteomes" id="UP001153555">
    <property type="component" value="Unassembled WGS sequence"/>
</dbReference>
<name>A0A9N7RE11_STRHE</name>
<dbReference type="PANTHER" id="PTHR35546:SF25">
    <property type="entry name" value="F-BOX DOMAIN-CONTAINING PROTEIN"/>
    <property type="match status" value="1"/>
</dbReference>
<dbReference type="Pfam" id="PF24750">
    <property type="entry name" value="b-prop_At3g26010-like"/>
    <property type="match status" value="1"/>
</dbReference>
<dbReference type="SUPFAM" id="SSF81383">
    <property type="entry name" value="F-box domain"/>
    <property type="match status" value="1"/>
</dbReference>
<dbReference type="OrthoDB" id="605328at2759"/>
<dbReference type="EMBL" id="CACSLK010026072">
    <property type="protein sequence ID" value="CAA0825224.1"/>
    <property type="molecule type" value="Genomic_DNA"/>
</dbReference>
<sequence length="426" mass="48913">MTRTLPDEILFAIFQGLPDDILFEIFLRLPDKSLVRLKVLSKHWHLSISRMCVRRSIKPVVGLFLLTYSARSTDPQFIMRSALRVYSYSHTDGLPTLVSGRRMIGNYLPLEEGEEKGQPLLHWDDCFSSFGLPFRPVAVDLLHCCNGLLLFLDLDSRLYYVCNPLTRQYVSIPRPPFLMQTFVCGALAFDPSRGSTRYKVVRVDGSPYRDVLVDIYYSFGRIWARRKLKVDQCVRKGLLLSPAVYFDGDLFRLSDTWNLIRFDLKSVSISVTGLPLSYRECDGLMGCMGVQMDRFMYANESCNVLYLWSLEKIVNSDVWSWDLKHKINIYDLTSGILLNKADAPDGCHWIGPVAFDPHSNVIYFGSSLVILRCNLDKDNSLEEMSRVDGNVMFLPGCHCRAFPYFRWLLPFTDAGDACDRNFLKFV</sequence>
<dbReference type="Pfam" id="PF00646">
    <property type="entry name" value="F-box"/>
    <property type="match status" value="1"/>
</dbReference>
<dbReference type="PANTHER" id="PTHR35546">
    <property type="entry name" value="F-BOX PROTEIN INTERACTION DOMAIN PROTEIN-RELATED"/>
    <property type="match status" value="1"/>
</dbReference>
<keyword evidence="3" id="KW-1185">Reference proteome</keyword>
<protein>
    <recommendedName>
        <fullName evidence="1">F-box domain-containing protein</fullName>
    </recommendedName>
</protein>
<dbReference type="InterPro" id="IPR001810">
    <property type="entry name" value="F-box_dom"/>
</dbReference>
<dbReference type="Gene3D" id="1.20.1280.50">
    <property type="match status" value="1"/>
</dbReference>
<evidence type="ECO:0000313" key="3">
    <source>
        <dbReference type="Proteomes" id="UP001153555"/>
    </source>
</evidence>
<dbReference type="NCBIfam" id="TIGR01640">
    <property type="entry name" value="F_box_assoc_1"/>
    <property type="match status" value="1"/>
</dbReference>
<comment type="caution">
    <text evidence="2">The sequence shown here is derived from an EMBL/GenBank/DDBJ whole genome shotgun (WGS) entry which is preliminary data.</text>
</comment>
<dbReference type="AlphaFoldDB" id="A0A9N7RE11"/>
<evidence type="ECO:0000259" key="1">
    <source>
        <dbReference type="PROSITE" id="PS50181"/>
    </source>
</evidence>
<dbReference type="InterPro" id="IPR036047">
    <property type="entry name" value="F-box-like_dom_sf"/>
</dbReference>
<accession>A0A9N7RE11</accession>